<dbReference type="GO" id="GO:0050661">
    <property type="term" value="F:NADP binding"/>
    <property type="evidence" value="ECO:0007669"/>
    <property type="project" value="InterPro"/>
</dbReference>
<dbReference type="AlphaFoldDB" id="K0YRD9"/>
<gene>
    <name evidence="7" type="ORF">HMPREF9719_01042</name>
</gene>
<dbReference type="GO" id="GO:0016491">
    <property type="term" value="F:oxidoreductase activity"/>
    <property type="evidence" value="ECO:0007669"/>
    <property type="project" value="UniProtKB-KW"/>
</dbReference>
<dbReference type="Proteomes" id="UP000006078">
    <property type="component" value="Unassembled WGS sequence"/>
</dbReference>
<dbReference type="RefSeq" id="WP_004600932.1">
    <property type="nucleotide sequence ID" value="NZ_JH815193.1"/>
</dbReference>
<dbReference type="OrthoDB" id="3185659at2"/>
<dbReference type="Pfam" id="PF03446">
    <property type="entry name" value="NAD_binding_2"/>
    <property type="match status" value="1"/>
</dbReference>
<dbReference type="PIRSF" id="PIRSF000103">
    <property type="entry name" value="HIBADH"/>
    <property type="match status" value="1"/>
</dbReference>
<dbReference type="SUPFAM" id="SSF51735">
    <property type="entry name" value="NAD(P)-binding Rossmann-fold domains"/>
    <property type="match status" value="1"/>
</dbReference>
<dbReference type="InterPro" id="IPR013328">
    <property type="entry name" value="6PGD_dom2"/>
</dbReference>
<organism evidence="7 8">
    <name type="scientific">Corynebacterium otitidis ATCC 51513</name>
    <dbReference type="NCBI Taxonomy" id="883169"/>
    <lineage>
        <taxon>Bacteria</taxon>
        <taxon>Bacillati</taxon>
        <taxon>Actinomycetota</taxon>
        <taxon>Actinomycetes</taxon>
        <taxon>Mycobacteriales</taxon>
        <taxon>Corynebacteriaceae</taxon>
        <taxon>Corynebacterium</taxon>
    </lineage>
</organism>
<dbReference type="GO" id="GO:0051287">
    <property type="term" value="F:NAD binding"/>
    <property type="evidence" value="ECO:0007669"/>
    <property type="project" value="InterPro"/>
</dbReference>
<keyword evidence="3" id="KW-0520">NAD</keyword>
<feature type="domain" description="6-phosphogluconate dehydrogenase NADP-binding" evidence="5">
    <location>
        <begin position="4"/>
        <end position="162"/>
    </location>
</feature>
<proteinExistence type="inferred from homology"/>
<dbReference type="Gene3D" id="1.10.1040.10">
    <property type="entry name" value="N-(1-d-carboxylethyl)-l-norvaline Dehydrogenase, domain 2"/>
    <property type="match status" value="1"/>
</dbReference>
<dbReference type="EMBL" id="AHAE01000045">
    <property type="protein sequence ID" value="EJZ82059.1"/>
    <property type="molecule type" value="Genomic_DNA"/>
</dbReference>
<evidence type="ECO:0000313" key="8">
    <source>
        <dbReference type="Proteomes" id="UP000006078"/>
    </source>
</evidence>
<evidence type="ECO:0000256" key="3">
    <source>
        <dbReference type="ARBA" id="ARBA00023027"/>
    </source>
</evidence>
<keyword evidence="2" id="KW-0560">Oxidoreductase</keyword>
<evidence type="ECO:0000313" key="7">
    <source>
        <dbReference type="EMBL" id="EJZ82059.1"/>
    </source>
</evidence>
<accession>K0YRD9</accession>
<dbReference type="InterPro" id="IPR006115">
    <property type="entry name" value="6PGDH_NADP-bd"/>
</dbReference>
<dbReference type="InterPro" id="IPR029154">
    <property type="entry name" value="HIBADH-like_NADP-bd"/>
</dbReference>
<dbReference type="SUPFAM" id="SSF48179">
    <property type="entry name" value="6-phosphogluconate dehydrogenase C-terminal domain-like"/>
    <property type="match status" value="1"/>
</dbReference>
<dbReference type="InterPro" id="IPR015815">
    <property type="entry name" value="HIBADH-related"/>
</dbReference>
<evidence type="ECO:0008006" key="9">
    <source>
        <dbReference type="Google" id="ProtNLM"/>
    </source>
</evidence>
<dbReference type="PANTHER" id="PTHR43060:SF15">
    <property type="entry name" value="3-HYDROXYISOBUTYRATE DEHYDROGENASE-LIKE 1, MITOCHONDRIAL-RELATED"/>
    <property type="match status" value="1"/>
</dbReference>
<sequence length="299" mass="30167">MIHTVAVLGLGAMGLPIATNLARSFTVRGYDPDPGRSRLAAEAGVSPAGSAREAADGADAVLLAVRNRPQLETALDGPDGVAGVLAAGAAVILTSTVGREAALAADRSLTERGLVLIDAPVSGGPARAGEGDLLVAVGARDADYKAVEPVLEQMAGTLVRVGDEPGKGQAFKTVNQLLCGAHIAAAAEALALAEKLDLDLEQSLEALMSGAASSFMLGDRGPRMLEALAGGEPEVRSRLDIFVKDMGIVADTAGALNLPHPVAGAARQSYLLGLAAGDGERDDSTVVRTISPSAPGREG</sequence>
<protein>
    <recommendedName>
        <fullName evidence="9">3-hydroxyisobutyrate dehydrogenase</fullName>
    </recommendedName>
</protein>
<name>K0YRD9_9CORY</name>
<comment type="caution">
    <text evidence="7">The sequence shown here is derived from an EMBL/GenBank/DDBJ whole genome shotgun (WGS) entry which is preliminary data.</text>
</comment>
<dbReference type="InterPro" id="IPR008927">
    <property type="entry name" value="6-PGluconate_DH-like_C_sf"/>
</dbReference>
<dbReference type="Gene3D" id="3.40.50.720">
    <property type="entry name" value="NAD(P)-binding Rossmann-like Domain"/>
    <property type="match status" value="1"/>
</dbReference>
<reference evidence="7 8" key="1">
    <citation type="submission" date="2012-08" db="EMBL/GenBank/DDBJ databases">
        <title>The Genome Sequence of Turicella otitidis ATCC 51513.</title>
        <authorList>
            <consortium name="The Broad Institute Genome Sequencing Platform"/>
            <person name="Earl A."/>
            <person name="Ward D."/>
            <person name="Feldgarden M."/>
            <person name="Gevers D."/>
            <person name="Huys G."/>
            <person name="Walker B."/>
            <person name="Young S.K."/>
            <person name="Zeng Q."/>
            <person name="Gargeya S."/>
            <person name="Fitzgerald M."/>
            <person name="Haas B."/>
            <person name="Abouelleil A."/>
            <person name="Alvarado L."/>
            <person name="Arachchi H.M."/>
            <person name="Berlin A.M."/>
            <person name="Chapman S.B."/>
            <person name="Goldberg J."/>
            <person name="Griggs A."/>
            <person name="Gujja S."/>
            <person name="Hansen M."/>
            <person name="Howarth C."/>
            <person name="Imamovic A."/>
            <person name="Larimer J."/>
            <person name="McCowen C."/>
            <person name="Montmayeur A."/>
            <person name="Murphy C."/>
            <person name="Neiman D."/>
            <person name="Pearson M."/>
            <person name="Priest M."/>
            <person name="Roberts A."/>
            <person name="Saif S."/>
            <person name="Shea T."/>
            <person name="Sisk P."/>
            <person name="Sykes S."/>
            <person name="Wortman J."/>
            <person name="Nusbaum C."/>
            <person name="Birren B."/>
        </authorList>
    </citation>
    <scope>NUCLEOTIDE SEQUENCE [LARGE SCALE GENOMIC DNA]</scope>
    <source>
        <strain evidence="7 8">ATCC 51513</strain>
    </source>
</reference>
<dbReference type="STRING" id="29321.AAV33_09020"/>
<dbReference type="PANTHER" id="PTHR43060">
    <property type="entry name" value="3-HYDROXYISOBUTYRATE DEHYDROGENASE-LIKE 1, MITOCHONDRIAL-RELATED"/>
    <property type="match status" value="1"/>
</dbReference>
<comment type="similarity">
    <text evidence="1">Belongs to the HIBADH-related family.</text>
</comment>
<feature type="domain" description="3-hydroxyisobutyrate dehydrogenase-like NAD-binding" evidence="6">
    <location>
        <begin position="166"/>
        <end position="289"/>
    </location>
</feature>
<evidence type="ECO:0000256" key="1">
    <source>
        <dbReference type="ARBA" id="ARBA00009080"/>
    </source>
</evidence>
<keyword evidence="8" id="KW-1185">Reference proteome</keyword>
<dbReference type="InterPro" id="IPR036291">
    <property type="entry name" value="NAD(P)-bd_dom_sf"/>
</dbReference>
<dbReference type="PATRIC" id="fig|883169.3.peg.1007"/>
<evidence type="ECO:0000259" key="5">
    <source>
        <dbReference type="Pfam" id="PF03446"/>
    </source>
</evidence>
<evidence type="ECO:0000256" key="2">
    <source>
        <dbReference type="ARBA" id="ARBA00023002"/>
    </source>
</evidence>
<dbReference type="HOGENOM" id="CLU_035117_1_2_11"/>
<evidence type="ECO:0000259" key="6">
    <source>
        <dbReference type="Pfam" id="PF14833"/>
    </source>
</evidence>
<evidence type="ECO:0000256" key="4">
    <source>
        <dbReference type="PIRSR" id="PIRSR000103-1"/>
    </source>
</evidence>
<dbReference type="eggNOG" id="COG2084">
    <property type="taxonomic scope" value="Bacteria"/>
</dbReference>
<feature type="active site" evidence="4">
    <location>
        <position position="172"/>
    </location>
</feature>
<dbReference type="Pfam" id="PF14833">
    <property type="entry name" value="NAD_binding_11"/>
    <property type="match status" value="1"/>
</dbReference>